<evidence type="ECO:0000313" key="4">
    <source>
        <dbReference type="Proteomes" id="UP001345691"/>
    </source>
</evidence>
<dbReference type="Pfam" id="PF13450">
    <property type="entry name" value="NAD_binding_8"/>
    <property type="match status" value="1"/>
</dbReference>
<evidence type="ECO:0000256" key="2">
    <source>
        <dbReference type="ARBA" id="ARBA00010139"/>
    </source>
</evidence>
<dbReference type="SUPFAM" id="SSF51905">
    <property type="entry name" value="FAD/NAD(P)-binding domain"/>
    <property type="match status" value="1"/>
</dbReference>
<comment type="similarity">
    <text evidence="2">Belongs to the FAD-binding monooxygenase family.</text>
</comment>
<comment type="cofactor">
    <cofactor evidence="1">
        <name>FAD</name>
        <dbReference type="ChEBI" id="CHEBI:57692"/>
    </cofactor>
</comment>
<dbReference type="PANTHER" id="PTHR42877:SF7">
    <property type="entry name" value="FLAVIN-BINDING MONOOXYGENASE-RELATED"/>
    <property type="match status" value="1"/>
</dbReference>
<dbReference type="InterPro" id="IPR051209">
    <property type="entry name" value="FAD-bind_Monooxygenase_sf"/>
</dbReference>
<dbReference type="PANTHER" id="PTHR42877">
    <property type="entry name" value="L-ORNITHINE N(5)-MONOOXYGENASE-RELATED"/>
    <property type="match status" value="1"/>
</dbReference>
<accession>A0ABR0ITX1</accession>
<keyword evidence="4" id="KW-1185">Reference proteome</keyword>
<dbReference type="EMBL" id="JAVRRF010000135">
    <property type="protein sequence ID" value="KAK5047180.1"/>
    <property type="molecule type" value="Genomic_DNA"/>
</dbReference>
<dbReference type="Proteomes" id="UP001345691">
    <property type="component" value="Unassembled WGS sequence"/>
</dbReference>
<sequence length="122" mass="14168">MIARDEPPQTWRSMISNHEIDDPRPMKVTFVGCGISGILTGIRLPQQIPNLELVIYEKNPEVGGRWYEINYPGLRCDIPRPGYQLTFESNSQWSEFYASGGEIQQYMISLAKKYDIYRSCRF</sequence>
<protein>
    <submittedName>
        <fullName evidence="3">Uncharacterized protein</fullName>
    </submittedName>
</protein>
<proteinExistence type="inferred from homology"/>
<gene>
    <name evidence="3" type="ORF">LTR69_011531</name>
</gene>
<organism evidence="3 4">
    <name type="scientific">Exophiala sideris</name>
    <dbReference type="NCBI Taxonomy" id="1016849"/>
    <lineage>
        <taxon>Eukaryota</taxon>
        <taxon>Fungi</taxon>
        <taxon>Dikarya</taxon>
        <taxon>Ascomycota</taxon>
        <taxon>Pezizomycotina</taxon>
        <taxon>Eurotiomycetes</taxon>
        <taxon>Chaetothyriomycetidae</taxon>
        <taxon>Chaetothyriales</taxon>
        <taxon>Herpotrichiellaceae</taxon>
        <taxon>Exophiala</taxon>
    </lineage>
</organism>
<comment type="caution">
    <text evidence="3">The sequence shown here is derived from an EMBL/GenBank/DDBJ whole genome shotgun (WGS) entry which is preliminary data.</text>
</comment>
<dbReference type="InterPro" id="IPR036188">
    <property type="entry name" value="FAD/NAD-bd_sf"/>
</dbReference>
<dbReference type="Gene3D" id="3.50.50.60">
    <property type="entry name" value="FAD/NAD(P)-binding domain"/>
    <property type="match status" value="1"/>
</dbReference>
<reference evidence="3 4" key="1">
    <citation type="submission" date="2023-08" db="EMBL/GenBank/DDBJ databases">
        <title>Black Yeasts Isolated from many extreme environments.</title>
        <authorList>
            <person name="Coleine C."/>
            <person name="Stajich J.E."/>
            <person name="Selbmann L."/>
        </authorList>
    </citation>
    <scope>NUCLEOTIDE SEQUENCE [LARGE SCALE GENOMIC DNA]</scope>
    <source>
        <strain evidence="3 4">CCFEE 6328</strain>
    </source>
</reference>
<name>A0ABR0ITX1_9EURO</name>
<evidence type="ECO:0000313" key="3">
    <source>
        <dbReference type="EMBL" id="KAK5047180.1"/>
    </source>
</evidence>
<evidence type="ECO:0000256" key="1">
    <source>
        <dbReference type="ARBA" id="ARBA00001974"/>
    </source>
</evidence>